<dbReference type="Pfam" id="PF04748">
    <property type="entry name" value="Polysacc_deac_2"/>
    <property type="match status" value="1"/>
</dbReference>
<keyword evidence="2" id="KW-1185">Reference proteome</keyword>
<proteinExistence type="predicted"/>
<dbReference type="SUPFAM" id="SSF88713">
    <property type="entry name" value="Glycoside hydrolase/deacetylase"/>
    <property type="match status" value="1"/>
</dbReference>
<protein>
    <submittedName>
        <fullName evidence="1">Divergent polysaccharide deacetylase family protein</fullName>
    </submittedName>
</protein>
<dbReference type="PANTHER" id="PTHR30105:SF2">
    <property type="entry name" value="DIVERGENT POLYSACCHARIDE DEACETYLASE SUPERFAMILY"/>
    <property type="match status" value="1"/>
</dbReference>
<accession>A0ABV5B6G1</accession>
<dbReference type="EMBL" id="JBHILM010000009">
    <property type="protein sequence ID" value="MFB5681269.1"/>
    <property type="molecule type" value="Genomic_DNA"/>
</dbReference>
<dbReference type="PANTHER" id="PTHR30105">
    <property type="entry name" value="UNCHARACTERIZED YIBQ-RELATED"/>
    <property type="match status" value="1"/>
</dbReference>
<dbReference type="CDD" id="cd10936">
    <property type="entry name" value="CE4_DAC2"/>
    <property type="match status" value="1"/>
</dbReference>
<gene>
    <name evidence="1" type="ORF">ACE3NQ_10135</name>
</gene>
<dbReference type="Gene3D" id="3.20.20.370">
    <property type="entry name" value="Glycoside hydrolase/deacetylase"/>
    <property type="match status" value="1"/>
</dbReference>
<comment type="caution">
    <text evidence="1">The sequence shown here is derived from an EMBL/GenBank/DDBJ whole genome shotgun (WGS) entry which is preliminary data.</text>
</comment>
<sequence length="318" mass="35063">MKMLKRLAKHLKYYIAACSAGLRFKNLYLALGIFLCVGMVMNAVSPIFAADYTNSVAPDPVHAGQKEGNKGSAEHYPGQSRKLTAIIVDDFGNGMKGTKEMLDLPAHITVAVMPFLPTTKQDAEEAHRKGHDVLVHLPMEPNKGKKEWLGPGAIMSGMTDEEVRTRVEAAIDEVPHAVGINNHMGSKITADRRIMSVILDVCKERGMFFVDSRTNHKSVVDELASEKGLPPVHNDIFLDDVYTLTHVSRQMNAVSNWLNSHDTCVMIGHVGMPGLYTSSVLRQSIPELQKKTELVGIRRLVSTVWGWTPEPTMPLSAP</sequence>
<dbReference type="InterPro" id="IPR006837">
    <property type="entry name" value="Divergent_DAC"/>
</dbReference>
<dbReference type="InterPro" id="IPR011330">
    <property type="entry name" value="Glyco_hydro/deAcase_b/a-brl"/>
</dbReference>
<name>A0ABV5B6G1_9BACL</name>
<evidence type="ECO:0000313" key="1">
    <source>
        <dbReference type="EMBL" id="MFB5681269.1"/>
    </source>
</evidence>
<dbReference type="Proteomes" id="UP001580407">
    <property type="component" value="Unassembled WGS sequence"/>
</dbReference>
<reference evidence="1 2" key="1">
    <citation type="submission" date="2024-09" db="EMBL/GenBank/DDBJ databases">
        <authorList>
            <person name="Ruan L."/>
        </authorList>
    </citation>
    <scope>NUCLEOTIDE SEQUENCE [LARGE SCALE GENOMIC DNA]</scope>
    <source>
        <strain evidence="1 2">D33</strain>
    </source>
</reference>
<evidence type="ECO:0000313" key="2">
    <source>
        <dbReference type="Proteomes" id="UP001580407"/>
    </source>
</evidence>
<organism evidence="1 2">
    <name type="scientific">Paenibacillus terreus</name>
    <dbReference type="NCBI Taxonomy" id="1387834"/>
    <lineage>
        <taxon>Bacteria</taxon>
        <taxon>Bacillati</taxon>
        <taxon>Bacillota</taxon>
        <taxon>Bacilli</taxon>
        <taxon>Bacillales</taxon>
        <taxon>Paenibacillaceae</taxon>
        <taxon>Paenibacillus</taxon>
    </lineage>
</organism>
<dbReference type="RefSeq" id="WP_375525055.1">
    <property type="nucleotide sequence ID" value="NZ_JBHILM010000009.1"/>
</dbReference>